<evidence type="ECO:0000313" key="2">
    <source>
        <dbReference type="EMBL" id="KAE9461781.1"/>
    </source>
</evidence>
<comment type="caution">
    <text evidence="2">The sequence shown here is derived from an EMBL/GenBank/DDBJ whole genome shotgun (WGS) entry which is preliminary data.</text>
</comment>
<keyword evidence="3" id="KW-1185">Reference proteome</keyword>
<gene>
    <name evidence="2" type="ORF">C3L33_06287</name>
</gene>
<sequence>MYHPGPINGVCFPSQMMPTAHLQNNMQMGYLQPSFTARGAATPYLTSRGEVVEGGEAEAAGDARSHVEGDNGRPPRAAHEAPEEVRNVGESRPSVQHHRRSLSAAADRLEIGDAQGPNELQPAAGESLSGFEQAAERGVSESGRVEPPSRGVHKKFNDEMRLQRQESMNQYMEMINRGAH</sequence>
<feature type="region of interest" description="Disordered" evidence="1">
    <location>
        <begin position="55"/>
        <end position="159"/>
    </location>
</feature>
<feature type="compositionally biased region" description="Basic and acidic residues" evidence="1">
    <location>
        <begin position="61"/>
        <end position="89"/>
    </location>
</feature>
<evidence type="ECO:0000256" key="1">
    <source>
        <dbReference type="SAM" id="MobiDB-lite"/>
    </source>
</evidence>
<protein>
    <submittedName>
        <fullName evidence="2">Uncharacterized protein</fullName>
    </submittedName>
</protein>
<feature type="non-terminal residue" evidence="2">
    <location>
        <position position="1"/>
    </location>
</feature>
<dbReference type="InterPro" id="IPR008480">
    <property type="entry name" value="DUF761_pln"/>
</dbReference>
<dbReference type="AlphaFoldDB" id="A0A6A4LZF3"/>
<organism evidence="2 3">
    <name type="scientific">Rhododendron williamsianum</name>
    <dbReference type="NCBI Taxonomy" id="262921"/>
    <lineage>
        <taxon>Eukaryota</taxon>
        <taxon>Viridiplantae</taxon>
        <taxon>Streptophyta</taxon>
        <taxon>Embryophyta</taxon>
        <taxon>Tracheophyta</taxon>
        <taxon>Spermatophyta</taxon>
        <taxon>Magnoliopsida</taxon>
        <taxon>eudicotyledons</taxon>
        <taxon>Gunneridae</taxon>
        <taxon>Pentapetalae</taxon>
        <taxon>asterids</taxon>
        <taxon>Ericales</taxon>
        <taxon>Ericaceae</taxon>
        <taxon>Ericoideae</taxon>
        <taxon>Rhodoreae</taxon>
        <taxon>Rhododendron</taxon>
    </lineage>
</organism>
<evidence type="ECO:0000313" key="3">
    <source>
        <dbReference type="Proteomes" id="UP000428333"/>
    </source>
</evidence>
<accession>A0A6A4LZF3</accession>
<name>A0A6A4LZF3_9ERIC</name>
<dbReference type="Pfam" id="PF05553">
    <property type="entry name" value="DUF761"/>
    <property type="match status" value="1"/>
</dbReference>
<reference evidence="2 3" key="1">
    <citation type="journal article" date="2019" name="Genome Biol. Evol.">
        <title>The Rhododendron genome and chromosomal organization provide insight into shared whole-genome duplications across the heath family (Ericaceae).</title>
        <authorList>
            <person name="Soza V.L."/>
            <person name="Lindsley D."/>
            <person name="Waalkes A."/>
            <person name="Ramage E."/>
            <person name="Patwardhan R.P."/>
            <person name="Burton J.N."/>
            <person name="Adey A."/>
            <person name="Kumar A."/>
            <person name="Qiu R."/>
            <person name="Shendure J."/>
            <person name="Hall B."/>
        </authorList>
    </citation>
    <scope>NUCLEOTIDE SEQUENCE [LARGE SCALE GENOMIC DNA]</scope>
    <source>
        <strain evidence="2">RSF 1966-606</strain>
    </source>
</reference>
<dbReference type="Proteomes" id="UP000428333">
    <property type="component" value="Linkage Group LG04"/>
</dbReference>
<dbReference type="EMBL" id="QEFC01000937">
    <property type="protein sequence ID" value="KAE9461781.1"/>
    <property type="molecule type" value="Genomic_DNA"/>
</dbReference>
<proteinExistence type="predicted"/>